<accession>A0A366FK95</accession>
<evidence type="ECO:0000313" key="4">
    <source>
        <dbReference type="EMBL" id="RBP14139.1"/>
    </source>
</evidence>
<evidence type="ECO:0000313" key="5">
    <source>
        <dbReference type="Proteomes" id="UP000253529"/>
    </source>
</evidence>
<reference evidence="4 5" key="1">
    <citation type="submission" date="2018-06" db="EMBL/GenBank/DDBJ databases">
        <title>Genomic Encyclopedia of Type Strains, Phase IV (KMG-IV): sequencing the most valuable type-strain genomes for metagenomic binning, comparative biology and taxonomic classification.</title>
        <authorList>
            <person name="Goeker M."/>
        </authorList>
    </citation>
    <scope>NUCLEOTIDE SEQUENCE [LARGE SCALE GENOMIC DNA]</scope>
    <source>
        <strain evidence="4 5">DSM 24875</strain>
    </source>
</reference>
<evidence type="ECO:0000259" key="3">
    <source>
        <dbReference type="Pfam" id="PF02397"/>
    </source>
</evidence>
<evidence type="ECO:0000256" key="1">
    <source>
        <dbReference type="ARBA" id="ARBA00006464"/>
    </source>
</evidence>
<gene>
    <name evidence="4" type="ORF">DFR50_110165</name>
</gene>
<dbReference type="EMBL" id="QNRK01000010">
    <property type="protein sequence ID" value="RBP14139.1"/>
    <property type="molecule type" value="Genomic_DNA"/>
</dbReference>
<dbReference type="GO" id="GO:0016780">
    <property type="term" value="F:phosphotransferase activity, for other substituted phosphate groups"/>
    <property type="evidence" value="ECO:0007669"/>
    <property type="project" value="TreeGrafter"/>
</dbReference>
<dbReference type="OrthoDB" id="9808602at2"/>
<comment type="caution">
    <text evidence="4">The sequence shown here is derived from an EMBL/GenBank/DDBJ whole genome shotgun (WGS) entry which is preliminary data.</text>
</comment>
<evidence type="ECO:0000256" key="2">
    <source>
        <dbReference type="ARBA" id="ARBA00023169"/>
    </source>
</evidence>
<dbReference type="Proteomes" id="UP000253529">
    <property type="component" value="Unassembled WGS sequence"/>
</dbReference>
<sequence length="206" mass="23120">MQDLPVLSRCLKRSFDIAGAALGLLLLAPALIAIGVTIRSDSAGPVFFRQVRGGKGGSMFLMFKFRTMVIDADDRLQDVIHLNVHHDSRLYKIPDDPRVTRFGAFLRRYALDELPQLLNVLRGEMSLVGPRPLMLSEERHVQGGARLRASVKPGITGPWQVSGRNDLSFEQMMLLDCRYVTRWSFSGDLLLLARTLPAIVRRQSAY</sequence>
<organism evidence="4 5">
    <name type="scientific">Roseiarcus fermentans</name>
    <dbReference type="NCBI Taxonomy" id="1473586"/>
    <lineage>
        <taxon>Bacteria</taxon>
        <taxon>Pseudomonadati</taxon>
        <taxon>Pseudomonadota</taxon>
        <taxon>Alphaproteobacteria</taxon>
        <taxon>Hyphomicrobiales</taxon>
        <taxon>Roseiarcaceae</taxon>
        <taxon>Roseiarcus</taxon>
    </lineage>
</organism>
<dbReference type="GO" id="GO:0000271">
    <property type="term" value="P:polysaccharide biosynthetic process"/>
    <property type="evidence" value="ECO:0007669"/>
    <property type="project" value="UniProtKB-KW"/>
</dbReference>
<dbReference type="Pfam" id="PF02397">
    <property type="entry name" value="Bac_transf"/>
    <property type="match status" value="1"/>
</dbReference>
<keyword evidence="4" id="KW-0808">Transferase</keyword>
<keyword evidence="5" id="KW-1185">Reference proteome</keyword>
<dbReference type="RefSeq" id="WP_113889268.1">
    <property type="nucleotide sequence ID" value="NZ_QNRK01000010.1"/>
</dbReference>
<protein>
    <submittedName>
        <fullName evidence="4">Lipopolysaccharide/colanic/teichoic acid biosynthesis glycosyltransferase</fullName>
    </submittedName>
</protein>
<dbReference type="AlphaFoldDB" id="A0A366FK95"/>
<comment type="similarity">
    <text evidence="1">Belongs to the bacterial sugar transferase family.</text>
</comment>
<keyword evidence="2" id="KW-0270">Exopolysaccharide synthesis</keyword>
<name>A0A366FK95_9HYPH</name>
<dbReference type="InterPro" id="IPR003362">
    <property type="entry name" value="Bact_transf"/>
</dbReference>
<feature type="domain" description="Bacterial sugar transferase" evidence="3">
    <location>
        <begin position="12"/>
        <end position="200"/>
    </location>
</feature>
<dbReference type="PANTHER" id="PTHR30576">
    <property type="entry name" value="COLANIC BIOSYNTHESIS UDP-GLUCOSE LIPID CARRIER TRANSFERASE"/>
    <property type="match status" value="1"/>
</dbReference>
<dbReference type="PANTHER" id="PTHR30576:SF10">
    <property type="entry name" value="SLL5057 PROTEIN"/>
    <property type="match status" value="1"/>
</dbReference>
<proteinExistence type="inferred from homology"/>